<keyword evidence="3" id="KW-1185">Reference proteome</keyword>
<proteinExistence type="predicted"/>
<sequence>MEATGWDMRERSVRPGLYSRENAAQPESSVFAAPRGPVSSAVPHSTDNVTDYSAVPTVVVKTERDAEHSVTSQVHHTRSARHKEDSKTNDGVVVKQQFPEDVSPGWHETREYNPEHVYQSRDYGIFYAYSRDPGIVPGLDYVISNWVKMKKTW</sequence>
<dbReference type="Proteomes" id="UP000299102">
    <property type="component" value="Unassembled WGS sequence"/>
</dbReference>
<evidence type="ECO:0000256" key="1">
    <source>
        <dbReference type="SAM" id="MobiDB-lite"/>
    </source>
</evidence>
<name>A0A4C1Z2X2_EUMVA</name>
<feature type="region of interest" description="Disordered" evidence="1">
    <location>
        <begin position="1"/>
        <end position="49"/>
    </location>
</feature>
<reference evidence="2 3" key="1">
    <citation type="journal article" date="2019" name="Commun. Biol.">
        <title>The bagworm genome reveals a unique fibroin gene that provides high tensile strength.</title>
        <authorList>
            <person name="Kono N."/>
            <person name="Nakamura H."/>
            <person name="Ohtoshi R."/>
            <person name="Tomita M."/>
            <person name="Numata K."/>
            <person name="Arakawa K."/>
        </authorList>
    </citation>
    <scope>NUCLEOTIDE SEQUENCE [LARGE SCALE GENOMIC DNA]</scope>
</reference>
<dbReference type="EMBL" id="BGZK01001489">
    <property type="protein sequence ID" value="GBP80957.1"/>
    <property type="molecule type" value="Genomic_DNA"/>
</dbReference>
<organism evidence="2 3">
    <name type="scientific">Eumeta variegata</name>
    <name type="common">Bagworm moth</name>
    <name type="synonym">Eumeta japonica</name>
    <dbReference type="NCBI Taxonomy" id="151549"/>
    <lineage>
        <taxon>Eukaryota</taxon>
        <taxon>Metazoa</taxon>
        <taxon>Ecdysozoa</taxon>
        <taxon>Arthropoda</taxon>
        <taxon>Hexapoda</taxon>
        <taxon>Insecta</taxon>
        <taxon>Pterygota</taxon>
        <taxon>Neoptera</taxon>
        <taxon>Endopterygota</taxon>
        <taxon>Lepidoptera</taxon>
        <taxon>Glossata</taxon>
        <taxon>Ditrysia</taxon>
        <taxon>Tineoidea</taxon>
        <taxon>Psychidae</taxon>
        <taxon>Oiketicinae</taxon>
        <taxon>Eumeta</taxon>
    </lineage>
</organism>
<accession>A0A4C1Z2X2</accession>
<evidence type="ECO:0000313" key="3">
    <source>
        <dbReference type="Proteomes" id="UP000299102"/>
    </source>
</evidence>
<gene>
    <name evidence="2" type="ORF">EVAR_56595_1</name>
</gene>
<feature type="region of interest" description="Disordered" evidence="1">
    <location>
        <begin position="63"/>
        <end position="107"/>
    </location>
</feature>
<evidence type="ECO:0000313" key="2">
    <source>
        <dbReference type="EMBL" id="GBP80957.1"/>
    </source>
</evidence>
<comment type="caution">
    <text evidence="2">The sequence shown here is derived from an EMBL/GenBank/DDBJ whole genome shotgun (WGS) entry which is preliminary data.</text>
</comment>
<protein>
    <submittedName>
        <fullName evidence="2">Uncharacterized protein</fullName>
    </submittedName>
</protein>
<dbReference type="AlphaFoldDB" id="A0A4C1Z2X2"/>